<feature type="transmembrane region" description="Helical" evidence="6">
    <location>
        <begin position="244"/>
        <end position="272"/>
    </location>
</feature>
<feature type="transmembrane region" description="Helical" evidence="6">
    <location>
        <begin position="208"/>
        <end position="232"/>
    </location>
</feature>
<dbReference type="InterPro" id="IPR017039">
    <property type="entry name" value="Virul_fac_BrkB"/>
</dbReference>
<comment type="caution">
    <text evidence="7">The sequence shown here is derived from an EMBL/GenBank/DDBJ whole genome shotgun (WGS) entry which is preliminary data.</text>
</comment>
<keyword evidence="8" id="KW-1185">Reference proteome</keyword>
<dbReference type="PIRSF" id="PIRSF035875">
    <property type="entry name" value="RNase_BN"/>
    <property type="match status" value="1"/>
</dbReference>
<keyword evidence="3 6" id="KW-0812">Transmembrane</keyword>
<keyword evidence="5 6" id="KW-0472">Membrane</keyword>
<dbReference type="RefSeq" id="WP_101692675.1">
    <property type="nucleotide sequence ID" value="NZ_JACOPR010000002.1"/>
</dbReference>
<evidence type="ECO:0000313" key="7">
    <source>
        <dbReference type="EMBL" id="MBC5730193.1"/>
    </source>
</evidence>
<dbReference type="PANTHER" id="PTHR30213">
    <property type="entry name" value="INNER MEMBRANE PROTEIN YHJD"/>
    <property type="match status" value="1"/>
</dbReference>
<evidence type="ECO:0000256" key="6">
    <source>
        <dbReference type="SAM" id="Phobius"/>
    </source>
</evidence>
<proteinExistence type="predicted"/>
<feature type="transmembrane region" description="Helical" evidence="6">
    <location>
        <begin position="130"/>
        <end position="158"/>
    </location>
</feature>
<organism evidence="7 8">
    <name type="scientific">Pseudoflavonifractor hominis</name>
    <dbReference type="NCBI Taxonomy" id="2763059"/>
    <lineage>
        <taxon>Bacteria</taxon>
        <taxon>Bacillati</taxon>
        <taxon>Bacillota</taxon>
        <taxon>Clostridia</taxon>
        <taxon>Eubacteriales</taxon>
        <taxon>Oscillospiraceae</taxon>
        <taxon>Pseudoflavonifractor</taxon>
    </lineage>
</organism>
<evidence type="ECO:0000256" key="1">
    <source>
        <dbReference type="ARBA" id="ARBA00004651"/>
    </source>
</evidence>
<reference evidence="7 8" key="1">
    <citation type="submission" date="2020-08" db="EMBL/GenBank/DDBJ databases">
        <title>Genome public.</title>
        <authorList>
            <person name="Liu C."/>
            <person name="Sun Q."/>
        </authorList>
    </citation>
    <scope>NUCLEOTIDE SEQUENCE [LARGE SCALE GENOMIC DNA]</scope>
    <source>
        <strain evidence="7 8">New-38</strain>
    </source>
</reference>
<dbReference type="EMBL" id="JACOPR010000002">
    <property type="protein sequence ID" value="MBC5730193.1"/>
    <property type="molecule type" value="Genomic_DNA"/>
</dbReference>
<feature type="transmembrane region" description="Helical" evidence="6">
    <location>
        <begin position="32"/>
        <end position="54"/>
    </location>
</feature>
<dbReference type="PANTHER" id="PTHR30213:SF0">
    <property type="entry name" value="UPF0761 MEMBRANE PROTEIN YIHY"/>
    <property type="match status" value="1"/>
</dbReference>
<dbReference type="NCBIfam" id="TIGR00765">
    <property type="entry name" value="yihY_not_rbn"/>
    <property type="match status" value="1"/>
</dbReference>
<keyword evidence="2" id="KW-1003">Cell membrane</keyword>
<feature type="transmembrane region" description="Helical" evidence="6">
    <location>
        <begin position="91"/>
        <end position="109"/>
    </location>
</feature>
<keyword evidence="4 6" id="KW-1133">Transmembrane helix</keyword>
<dbReference type="Pfam" id="PF03631">
    <property type="entry name" value="Virul_fac_BrkB"/>
    <property type="match status" value="1"/>
</dbReference>
<evidence type="ECO:0000256" key="2">
    <source>
        <dbReference type="ARBA" id="ARBA00022475"/>
    </source>
</evidence>
<evidence type="ECO:0000256" key="4">
    <source>
        <dbReference type="ARBA" id="ARBA00022989"/>
    </source>
</evidence>
<evidence type="ECO:0000256" key="3">
    <source>
        <dbReference type="ARBA" id="ARBA00022692"/>
    </source>
</evidence>
<gene>
    <name evidence="7" type="ORF">H8S34_05005</name>
</gene>
<evidence type="ECO:0000313" key="8">
    <source>
        <dbReference type="Proteomes" id="UP000660021"/>
    </source>
</evidence>
<name>A0ABR7HRQ7_9FIRM</name>
<dbReference type="Proteomes" id="UP000660021">
    <property type="component" value="Unassembled WGS sequence"/>
</dbReference>
<protein>
    <submittedName>
        <fullName evidence="7">YihY/virulence factor BrkB family protein</fullName>
    </submittedName>
</protein>
<accession>A0ABR7HRQ7</accession>
<comment type="subcellular location">
    <subcellularLocation>
        <location evidence="1">Cell membrane</location>
        <topology evidence="1">Multi-pass membrane protein</topology>
    </subcellularLocation>
</comment>
<evidence type="ECO:0000256" key="5">
    <source>
        <dbReference type="ARBA" id="ARBA00023136"/>
    </source>
</evidence>
<feature type="transmembrane region" description="Helical" evidence="6">
    <location>
        <begin position="178"/>
        <end position="196"/>
    </location>
</feature>
<sequence length="290" mass="33069">MKQVLNWPLVRFLHEIVDIYFSKRISRSAAELAYFLILTFFPILICVNAFIGLLHLDIGAVLQAADELLPRESLSILADYLAYISINQSRGLLVAGIMTTLFAASAAFRSLMNIMDDIYDRRSYQGIRQIVASVVFSVLMLITIYLSIVVVLTGEWLFQLIAQLLRLEELCLPWTWQWLRFLLLFCLVMVFISLVYRMSAPIGKPRPPVLRGAFLAAVALVGASALFSWFIGMSSRYSLVYGSLASVIILLVWLYLCGNILILGNVVNCVWYTHKKKRYLQRLKREENGR</sequence>